<name>A0A0F5J7X5_9BACT</name>
<feature type="domain" description="VOC" evidence="2">
    <location>
        <begin position="2"/>
        <end position="129"/>
    </location>
</feature>
<dbReference type="Gene3D" id="3.10.180.10">
    <property type="entry name" value="2,3-Dihydroxybiphenyl 1,2-Dioxygenase, domain 1"/>
    <property type="match status" value="1"/>
</dbReference>
<dbReference type="GO" id="GO:0004493">
    <property type="term" value="F:methylmalonyl-CoA epimerase activity"/>
    <property type="evidence" value="ECO:0007669"/>
    <property type="project" value="TreeGrafter"/>
</dbReference>
<keyword evidence="1" id="KW-0479">Metal-binding</keyword>
<dbReference type="InterPro" id="IPR037523">
    <property type="entry name" value="VOC_core"/>
</dbReference>
<dbReference type="Pfam" id="PF00903">
    <property type="entry name" value="Glyoxalase"/>
    <property type="match status" value="1"/>
</dbReference>
<proteinExistence type="predicted"/>
<dbReference type="Proteomes" id="UP000033047">
    <property type="component" value="Unassembled WGS sequence"/>
</dbReference>
<gene>
    <name evidence="3" type="ORF">HMPREF1535_03391</name>
</gene>
<comment type="caution">
    <text evidence="3">The sequence shown here is derived from an EMBL/GenBank/DDBJ whole genome shotgun (WGS) entry which is preliminary data.</text>
</comment>
<dbReference type="AlphaFoldDB" id="A0A0F5J7X5"/>
<dbReference type="PANTHER" id="PTHR43048">
    <property type="entry name" value="METHYLMALONYL-COA EPIMERASE"/>
    <property type="match status" value="1"/>
</dbReference>
<dbReference type="InterPro" id="IPR051785">
    <property type="entry name" value="MMCE/EMCE_epimerase"/>
</dbReference>
<dbReference type="PATRIC" id="fig|927665.4.peg.3484"/>
<evidence type="ECO:0000313" key="3">
    <source>
        <dbReference type="EMBL" id="KKB53838.1"/>
    </source>
</evidence>
<dbReference type="GO" id="GO:0046872">
    <property type="term" value="F:metal ion binding"/>
    <property type="evidence" value="ECO:0007669"/>
    <property type="project" value="UniProtKB-KW"/>
</dbReference>
<dbReference type="CDD" id="cd07264">
    <property type="entry name" value="VOC_like"/>
    <property type="match status" value="1"/>
</dbReference>
<organism evidence="3 4">
    <name type="scientific">Parabacteroides goldsteinii DSM 19448 = WAL 12034</name>
    <dbReference type="NCBI Taxonomy" id="927665"/>
    <lineage>
        <taxon>Bacteria</taxon>
        <taxon>Pseudomonadati</taxon>
        <taxon>Bacteroidota</taxon>
        <taxon>Bacteroidia</taxon>
        <taxon>Bacteroidales</taxon>
        <taxon>Tannerellaceae</taxon>
        <taxon>Parabacteroides</taxon>
    </lineage>
</organism>
<sequence length="147" mass="16660">MRFSNVRLLVKDYKKCFNFYAGQLGLEPAWGDENSGYASFKVADGIEGFALFVSDWMAPSVGNADKELPVGFREKSLVSFSVDNVDNTYMTLKDKGVIFVNEPTDMADWGARTVHLRDPEDNLIELFSPLAPEQYSEELIEENKKFQ</sequence>
<evidence type="ECO:0000313" key="4">
    <source>
        <dbReference type="Proteomes" id="UP000033047"/>
    </source>
</evidence>
<dbReference type="InterPro" id="IPR004360">
    <property type="entry name" value="Glyas_Fos-R_dOase_dom"/>
</dbReference>
<dbReference type="EMBL" id="AQHV01000014">
    <property type="protein sequence ID" value="KKB53838.1"/>
    <property type="molecule type" value="Genomic_DNA"/>
</dbReference>
<dbReference type="InterPro" id="IPR029068">
    <property type="entry name" value="Glyas_Bleomycin-R_OHBP_Dase"/>
</dbReference>
<protein>
    <recommendedName>
        <fullName evidence="2">VOC domain-containing protein</fullName>
    </recommendedName>
</protein>
<accession>A0A0F5J7X5</accession>
<dbReference type="HOGENOM" id="CLU_046006_18_4_10"/>
<dbReference type="GO" id="GO:0046491">
    <property type="term" value="P:L-methylmalonyl-CoA metabolic process"/>
    <property type="evidence" value="ECO:0007669"/>
    <property type="project" value="TreeGrafter"/>
</dbReference>
<dbReference type="GeneID" id="69979917"/>
<dbReference type="SUPFAM" id="SSF54593">
    <property type="entry name" value="Glyoxalase/Bleomycin resistance protein/Dihydroxybiphenyl dioxygenase"/>
    <property type="match status" value="1"/>
</dbReference>
<evidence type="ECO:0000259" key="2">
    <source>
        <dbReference type="PROSITE" id="PS51819"/>
    </source>
</evidence>
<dbReference type="STRING" id="927665.HMPREF1535_03391"/>
<evidence type="ECO:0000256" key="1">
    <source>
        <dbReference type="ARBA" id="ARBA00022723"/>
    </source>
</evidence>
<reference evidence="3 4" key="1">
    <citation type="submission" date="2013-04" db="EMBL/GenBank/DDBJ databases">
        <title>The Genome Sequence of Parabacteroides goldsteinii DSM 19448.</title>
        <authorList>
            <consortium name="The Broad Institute Genomics Platform"/>
            <person name="Earl A."/>
            <person name="Ward D."/>
            <person name="Feldgarden M."/>
            <person name="Gevers D."/>
            <person name="Martens E."/>
            <person name="Sakamoto M."/>
            <person name="Benno Y."/>
            <person name="Song Y."/>
            <person name="Liu C."/>
            <person name="Lee J."/>
            <person name="Bolanos M."/>
            <person name="Vaisanen M.L."/>
            <person name="Finegold S.M."/>
            <person name="Walker B."/>
            <person name="Young S."/>
            <person name="Zeng Q."/>
            <person name="Gargeya S."/>
            <person name="Fitzgerald M."/>
            <person name="Haas B."/>
            <person name="Abouelleil A."/>
            <person name="Allen A.W."/>
            <person name="Alvarado L."/>
            <person name="Arachchi H.M."/>
            <person name="Berlin A.M."/>
            <person name="Chapman S.B."/>
            <person name="Gainer-Dewar J."/>
            <person name="Goldberg J."/>
            <person name="Griggs A."/>
            <person name="Gujja S."/>
            <person name="Hansen M."/>
            <person name="Howarth C."/>
            <person name="Imamovic A."/>
            <person name="Ireland A."/>
            <person name="Larimer J."/>
            <person name="McCowan C."/>
            <person name="Murphy C."/>
            <person name="Pearson M."/>
            <person name="Poon T.W."/>
            <person name="Priest M."/>
            <person name="Roberts A."/>
            <person name="Saif S."/>
            <person name="Shea T."/>
            <person name="Sisk P."/>
            <person name="Sykes S."/>
            <person name="Wortman J."/>
            <person name="Nusbaum C."/>
            <person name="Birren B."/>
        </authorList>
    </citation>
    <scope>NUCLEOTIDE SEQUENCE [LARGE SCALE GENOMIC DNA]</scope>
    <source>
        <strain evidence="3 4">DSM 19448</strain>
    </source>
</reference>
<dbReference type="RefSeq" id="WP_007659162.1">
    <property type="nucleotide sequence ID" value="NZ_KQ033913.1"/>
</dbReference>
<dbReference type="PROSITE" id="PS51819">
    <property type="entry name" value="VOC"/>
    <property type="match status" value="1"/>
</dbReference>
<dbReference type="PANTHER" id="PTHR43048:SF4">
    <property type="entry name" value="RING-CLEAVING DIOXYGENASE-RELATED"/>
    <property type="match status" value="1"/>
</dbReference>